<dbReference type="GO" id="GO:0000428">
    <property type="term" value="C:DNA-directed RNA polymerase complex"/>
    <property type="evidence" value="ECO:0007669"/>
    <property type="project" value="UniProtKB-KW"/>
</dbReference>
<dbReference type="STRING" id="1244531.CIG2463D_1339"/>
<organism evidence="12 13">
    <name type="scientific">Campylobacter iguaniorum</name>
    <dbReference type="NCBI Taxonomy" id="1244531"/>
    <lineage>
        <taxon>Bacteria</taxon>
        <taxon>Pseudomonadati</taxon>
        <taxon>Campylobacterota</taxon>
        <taxon>Epsilonproteobacteria</taxon>
        <taxon>Campylobacterales</taxon>
        <taxon>Campylobacteraceae</taxon>
        <taxon>Campylobacter</taxon>
    </lineage>
</organism>
<dbReference type="Gene3D" id="3.90.940.10">
    <property type="match status" value="1"/>
</dbReference>
<evidence type="ECO:0000256" key="11">
    <source>
        <dbReference type="HAMAP-Rule" id="MF_00366"/>
    </source>
</evidence>
<dbReference type="OrthoDB" id="5334728at2"/>
<dbReference type="GO" id="GO:0003899">
    <property type="term" value="F:DNA-directed RNA polymerase activity"/>
    <property type="evidence" value="ECO:0007669"/>
    <property type="project" value="UniProtKB-UniRule"/>
</dbReference>
<gene>
    <name evidence="11 12" type="primary">rpoZ</name>
    <name evidence="12" type="ORF">CIG1485E_1248</name>
</gene>
<evidence type="ECO:0000313" key="13">
    <source>
        <dbReference type="Proteomes" id="UP000028486"/>
    </source>
</evidence>
<evidence type="ECO:0000256" key="10">
    <source>
        <dbReference type="ARBA" id="ARBA00048552"/>
    </source>
</evidence>
<dbReference type="HAMAP" id="MF_00366">
    <property type="entry name" value="RNApol_bact_RpoZ"/>
    <property type="match status" value="1"/>
</dbReference>
<comment type="subunit">
    <text evidence="11">The RNAP catalytic core consists of 2 alpha, 1 beta, 1 beta' and 1 omega subunit. When a sigma factor is associated with the core the holoenzyme is formed, which can initiate transcription.</text>
</comment>
<keyword evidence="6 11" id="KW-0548">Nucleotidyltransferase</keyword>
<dbReference type="Proteomes" id="UP000028486">
    <property type="component" value="Chromosome"/>
</dbReference>
<evidence type="ECO:0000256" key="8">
    <source>
        <dbReference type="ARBA" id="ARBA00029924"/>
    </source>
</evidence>
<evidence type="ECO:0000256" key="6">
    <source>
        <dbReference type="ARBA" id="ARBA00022695"/>
    </source>
</evidence>
<comment type="similarity">
    <text evidence="1 11">Belongs to the RNA polymerase subunit omega family.</text>
</comment>
<dbReference type="SMART" id="SM01409">
    <property type="entry name" value="RNA_pol_Rpb6"/>
    <property type="match status" value="1"/>
</dbReference>
<dbReference type="EC" id="2.7.7.6" evidence="2 11"/>
<dbReference type="InterPro" id="IPR006110">
    <property type="entry name" value="Pol_omega/Rpo6/RPB6"/>
</dbReference>
<dbReference type="KEGG" id="caj:CIG1485E_1248"/>
<dbReference type="EMBL" id="CP009043">
    <property type="protein sequence ID" value="AII15082.1"/>
    <property type="molecule type" value="Genomic_DNA"/>
</dbReference>
<dbReference type="HOGENOM" id="CLU_125406_3_0_7"/>
<dbReference type="eggNOG" id="COG1758">
    <property type="taxonomic scope" value="Bacteria"/>
</dbReference>
<dbReference type="NCBIfam" id="TIGR00690">
    <property type="entry name" value="rpoZ"/>
    <property type="match status" value="1"/>
</dbReference>
<evidence type="ECO:0000313" key="12">
    <source>
        <dbReference type="EMBL" id="AII15082.1"/>
    </source>
</evidence>
<dbReference type="GO" id="GO:0003677">
    <property type="term" value="F:DNA binding"/>
    <property type="evidence" value="ECO:0007669"/>
    <property type="project" value="UniProtKB-UniRule"/>
</dbReference>
<evidence type="ECO:0000256" key="4">
    <source>
        <dbReference type="ARBA" id="ARBA00022478"/>
    </source>
</evidence>
<dbReference type="InterPro" id="IPR036161">
    <property type="entry name" value="RPB6/omega-like_sf"/>
</dbReference>
<dbReference type="Pfam" id="PF01192">
    <property type="entry name" value="RNA_pol_Rpb6"/>
    <property type="match status" value="1"/>
</dbReference>
<sequence length="73" mass="7950">MQRTEEIAAKALNAVDNDRYKLALLVAKRAEALAEGATPLITLSNPKMKFTDIALREIAAGKVVLEALIESNR</sequence>
<dbReference type="NCBIfam" id="NF001579">
    <property type="entry name" value="PRK00392.6-2"/>
    <property type="match status" value="1"/>
</dbReference>
<reference evidence="13" key="1">
    <citation type="journal article" date="2014" name="Genome Announc.">
        <title>Complete Genome Sequence of Campylobacter iguaniorum Strain 1485ET, Isolated from a Bearded Dragon (Pogona vitticeps).</title>
        <authorList>
            <person name="Gilbert M.J."/>
            <person name="Miller W.G."/>
            <person name="Yee E."/>
            <person name="Kik M."/>
            <person name="Wagenaar J.A."/>
            <person name="Duim B."/>
        </authorList>
    </citation>
    <scope>NUCLEOTIDE SEQUENCE [LARGE SCALE GENOMIC DNA]</scope>
    <source>
        <strain evidence="13">1485E</strain>
    </source>
</reference>
<evidence type="ECO:0000256" key="2">
    <source>
        <dbReference type="ARBA" id="ARBA00012418"/>
    </source>
</evidence>
<keyword evidence="4 11" id="KW-0240">DNA-directed RNA polymerase</keyword>
<keyword evidence="7 11" id="KW-0804">Transcription</keyword>
<evidence type="ECO:0000256" key="7">
    <source>
        <dbReference type="ARBA" id="ARBA00023163"/>
    </source>
</evidence>
<evidence type="ECO:0000256" key="5">
    <source>
        <dbReference type="ARBA" id="ARBA00022679"/>
    </source>
</evidence>
<dbReference type="GO" id="GO:0006351">
    <property type="term" value="P:DNA-templated transcription"/>
    <property type="evidence" value="ECO:0007669"/>
    <property type="project" value="UniProtKB-UniRule"/>
</dbReference>
<accession>A0A076FCE8</accession>
<evidence type="ECO:0000256" key="3">
    <source>
        <dbReference type="ARBA" id="ARBA00013725"/>
    </source>
</evidence>
<dbReference type="PATRIC" id="fig|1244531.5.peg.1350"/>
<dbReference type="SUPFAM" id="SSF63562">
    <property type="entry name" value="RPB6/omega subunit-like"/>
    <property type="match status" value="1"/>
</dbReference>
<comment type="catalytic activity">
    <reaction evidence="10 11">
        <text>RNA(n) + a ribonucleoside 5'-triphosphate = RNA(n+1) + diphosphate</text>
        <dbReference type="Rhea" id="RHEA:21248"/>
        <dbReference type="Rhea" id="RHEA-COMP:14527"/>
        <dbReference type="Rhea" id="RHEA-COMP:17342"/>
        <dbReference type="ChEBI" id="CHEBI:33019"/>
        <dbReference type="ChEBI" id="CHEBI:61557"/>
        <dbReference type="ChEBI" id="CHEBI:140395"/>
        <dbReference type="EC" id="2.7.7.6"/>
    </reaction>
</comment>
<protein>
    <recommendedName>
        <fullName evidence="3 11">DNA-directed RNA polymerase subunit omega</fullName>
        <shortName evidence="11">RNAP omega subunit</shortName>
        <ecNumber evidence="2 11">2.7.7.6</ecNumber>
    </recommendedName>
    <alternativeName>
        <fullName evidence="9 11">RNA polymerase omega subunit</fullName>
    </alternativeName>
    <alternativeName>
        <fullName evidence="8 11">Transcriptase subunit omega</fullName>
    </alternativeName>
</protein>
<proteinExistence type="inferred from homology"/>
<keyword evidence="13" id="KW-1185">Reference proteome</keyword>
<dbReference type="AlphaFoldDB" id="A0A076FCE8"/>
<keyword evidence="5 11" id="KW-0808">Transferase</keyword>
<dbReference type="InterPro" id="IPR003716">
    <property type="entry name" value="DNA-dir_RNA_pol_omega"/>
</dbReference>
<evidence type="ECO:0000256" key="9">
    <source>
        <dbReference type="ARBA" id="ARBA00030998"/>
    </source>
</evidence>
<comment type="function">
    <text evidence="11">Promotes RNA polymerase assembly. Latches the N- and C-terminal regions of the beta' subunit thereby facilitating its interaction with the beta and alpha subunits.</text>
</comment>
<name>A0A076FCE8_9BACT</name>
<evidence type="ECO:0000256" key="1">
    <source>
        <dbReference type="ARBA" id="ARBA00006711"/>
    </source>
</evidence>
<dbReference type="RefSeq" id="WP_038454694.1">
    <property type="nucleotide sequence ID" value="NZ_CP009043.1"/>
</dbReference>